<proteinExistence type="predicted"/>
<dbReference type="InterPro" id="IPR058240">
    <property type="entry name" value="rSAM_sf"/>
</dbReference>
<evidence type="ECO:0000313" key="1">
    <source>
        <dbReference type="EMBL" id="KKK81670.1"/>
    </source>
</evidence>
<dbReference type="GO" id="GO:0051539">
    <property type="term" value="F:4 iron, 4 sulfur cluster binding"/>
    <property type="evidence" value="ECO:0007669"/>
    <property type="project" value="TreeGrafter"/>
</dbReference>
<evidence type="ECO:0008006" key="2">
    <source>
        <dbReference type="Google" id="ProtNLM"/>
    </source>
</evidence>
<dbReference type="SFLD" id="SFLDS00029">
    <property type="entry name" value="Radical_SAM"/>
    <property type="match status" value="1"/>
</dbReference>
<dbReference type="InterPro" id="IPR007197">
    <property type="entry name" value="rSAM"/>
</dbReference>
<dbReference type="PANTHER" id="PTHR13932:SF5">
    <property type="entry name" value="RADICAL S-ADENOSYL METHIONINE DOMAIN-CONTAINING PROTEIN 1, MITOCHONDRIAL"/>
    <property type="match status" value="1"/>
</dbReference>
<dbReference type="GO" id="GO:0006779">
    <property type="term" value="P:porphyrin-containing compound biosynthetic process"/>
    <property type="evidence" value="ECO:0007669"/>
    <property type="project" value="TreeGrafter"/>
</dbReference>
<reference evidence="1" key="1">
    <citation type="journal article" date="2015" name="Nature">
        <title>Complex archaea that bridge the gap between prokaryotes and eukaryotes.</title>
        <authorList>
            <person name="Spang A."/>
            <person name="Saw J.H."/>
            <person name="Jorgensen S.L."/>
            <person name="Zaremba-Niedzwiedzka K."/>
            <person name="Martijn J."/>
            <person name="Lind A.E."/>
            <person name="van Eijk R."/>
            <person name="Schleper C."/>
            <person name="Guy L."/>
            <person name="Ettema T.J."/>
        </authorList>
    </citation>
    <scope>NUCLEOTIDE SEQUENCE</scope>
</reference>
<organism evidence="1">
    <name type="scientific">marine sediment metagenome</name>
    <dbReference type="NCBI Taxonomy" id="412755"/>
    <lineage>
        <taxon>unclassified sequences</taxon>
        <taxon>metagenomes</taxon>
        <taxon>ecological metagenomes</taxon>
    </lineage>
</organism>
<protein>
    <recommendedName>
        <fullName evidence="2">Radical SAM core domain-containing protein</fullName>
    </recommendedName>
</protein>
<sequence length="357" mass="38632">MSTFYSCSHAERENEIPCSCLTSLRPSASSAVISSLAVASEMVHSNPRAAYVHVPFCRHRCGYCNFTLVAGRDDLVDDYLRAIELELRSLQQPREVDTLFLGGGTLTLSGSDQDINFGVGEARVGTSADRSLQNGYLDSATIKQLDTVSGWVEGSNAAGRPAADSLAANKWHHCFIITKADGTIDAGFDDDINAANLIAAGEAGGETPPYVNFRYWGSVKETAAGDGTCRPFIQHGNHFLWTTIPGLDVNLTAQDWTSQANLTLDFTPPGVPVLADINTLFQNMANHALLGHGGQTIPAVTDKGTAMGMYEVAEDLRLRTQLWTNASQQIVVRVLTDTTADLHIEVHGYMNPRGQWD</sequence>
<name>A0A0F8Z6M2_9ZZZZ</name>
<gene>
    <name evidence="1" type="ORF">LCGC14_2811110</name>
</gene>
<comment type="caution">
    <text evidence="1">The sequence shown here is derived from an EMBL/GenBank/DDBJ whole genome shotgun (WGS) entry which is preliminary data.</text>
</comment>
<dbReference type="SUPFAM" id="SSF102114">
    <property type="entry name" value="Radical SAM enzymes"/>
    <property type="match status" value="1"/>
</dbReference>
<dbReference type="PANTHER" id="PTHR13932">
    <property type="entry name" value="COPROPORPHYRINIGEN III OXIDASE"/>
    <property type="match status" value="1"/>
</dbReference>
<dbReference type="GO" id="GO:0005737">
    <property type="term" value="C:cytoplasm"/>
    <property type="evidence" value="ECO:0007669"/>
    <property type="project" value="TreeGrafter"/>
</dbReference>
<dbReference type="AlphaFoldDB" id="A0A0F8Z6M2"/>
<dbReference type="EMBL" id="LAZR01053022">
    <property type="protein sequence ID" value="KKK81670.1"/>
    <property type="molecule type" value="Genomic_DNA"/>
</dbReference>
<accession>A0A0F8Z6M2</accession>
<dbReference type="GO" id="GO:0003824">
    <property type="term" value="F:catalytic activity"/>
    <property type="evidence" value="ECO:0007669"/>
    <property type="project" value="InterPro"/>
</dbReference>
<dbReference type="InterPro" id="IPR034505">
    <property type="entry name" value="Coproporphyrinogen-III_oxidase"/>
</dbReference>